<dbReference type="GO" id="GO:0141221">
    <property type="term" value="F:histone deacetylase activity, hydrolytic mechanism"/>
    <property type="evidence" value="ECO:0007669"/>
    <property type="project" value="UniProtKB-EC"/>
</dbReference>
<organism evidence="3 4">
    <name type="scientific">Pseudolycoriella hygida</name>
    <dbReference type="NCBI Taxonomy" id="35572"/>
    <lineage>
        <taxon>Eukaryota</taxon>
        <taxon>Metazoa</taxon>
        <taxon>Ecdysozoa</taxon>
        <taxon>Arthropoda</taxon>
        <taxon>Hexapoda</taxon>
        <taxon>Insecta</taxon>
        <taxon>Pterygota</taxon>
        <taxon>Neoptera</taxon>
        <taxon>Endopterygota</taxon>
        <taxon>Diptera</taxon>
        <taxon>Nematocera</taxon>
        <taxon>Sciaroidea</taxon>
        <taxon>Sciaridae</taxon>
        <taxon>Pseudolycoriella</taxon>
    </lineage>
</organism>
<proteinExistence type="predicted"/>
<dbReference type="SUPFAM" id="SSF52768">
    <property type="entry name" value="Arginase/deacetylase"/>
    <property type="match status" value="4"/>
</dbReference>
<dbReference type="EMBL" id="WJQU01000004">
    <property type="protein sequence ID" value="KAJ6636527.1"/>
    <property type="molecule type" value="Genomic_DNA"/>
</dbReference>
<dbReference type="InterPro" id="IPR037138">
    <property type="entry name" value="His_deacetylse_dom_sf"/>
</dbReference>
<feature type="non-terminal residue" evidence="3">
    <location>
        <position position="1"/>
    </location>
</feature>
<dbReference type="Proteomes" id="UP001151699">
    <property type="component" value="Chromosome C"/>
</dbReference>
<gene>
    <name evidence="3" type="primary">HDAC6</name>
    <name evidence="3" type="ORF">Bhyg_15118</name>
</gene>
<dbReference type="InterPro" id="IPR023696">
    <property type="entry name" value="Ureohydrolase_dom_sf"/>
</dbReference>
<dbReference type="AlphaFoldDB" id="A0A9Q0MR85"/>
<protein>
    <submittedName>
        <fullName evidence="3">Histone deacetylase 6</fullName>
    </submittedName>
</protein>
<keyword evidence="4" id="KW-1185">Reference proteome</keyword>
<evidence type="ECO:0000313" key="4">
    <source>
        <dbReference type="Proteomes" id="UP001151699"/>
    </source>
</evidence>
<sequence length="1016" mass="113983">MTEHRCLWNDGYPECPDRFARILNRCNQLELVERCCSIPSRAATFNEILLKHTKEHYDLLKATNGETNEQKLEEMCTQYNVYIHPSTFELSLLAVGCAIELVDRILTGEVQNGMAVIRPPGHHAMETRFDGFCFFNNGKMEITPACYAHLVSPLTALAGGKVAAFLEGGYCLESLAESAAITLKTLLGDPCPVLQTLDDPCDSVIESIFNCIHSHKVFWKCLQVHKEYNPKAMSEDASNIHQVVQKFIDDPNLNRWHNKKYYDTRFEYPNQIRSKEDDIKVNAHLQYLKSVTNLDRPLNRTYFRSFDGAGNGEKSKQFLLKYGLSECFDEQDRKTGADEANAAKTNVLEVVRNVLENKYLNGILTYFGDGSVHETVSLASQLSTDLLNVLIIDFGGGQLEDINKSRNGSVLYISLNHTEAQCIGGGEKFNINISFSKQTVNDSDYVAAFQRIVMPVAYEFNPEVVQGKTGLVYDVRMTEHRCLWNDGYPECPDRFTRILNRCNELKLVERCCSIPSRAATLNEILLKHTKEHYDLLKATDGETNEQKLEEMCTHYDVFIHPSTFQLSLLAVGCAIELVDRILTGEVHNGMAGEMEITPACYAHLVSPLTALAGGKVAAFLEGGYCLESLAESAAITLKTLLGDPSPVLQTLDEPCDSVIESIFNCIHSHKVFWKCLQVHKEYKPKAMSKDASNIHQVVQKFIDDPNLNPWYNKEHYETRIEFPNQTRNKEEDMKISAHLQYLKSVTNLDRPLNRTYFRSFDGAGNGEKSKQFLLKYGLSECFDEQDRKTGADEANAAKTNVLEVVRNVLENKYLNGILTYFGDGSVHETVSLASQLSTDLLNVLIIDFGGGQLEDINKSRNGSVLYISLNHTEAQCIGGGEKFNINISFSKQTVNDSDYVAAFQRIVMPVAYEFNPEVVYVAADFDSSSDGNLSPEIFGYLTCWLSTLANGKLILFSKGDNLATAICIKALLGAALPILSTRTNVRIVNVDSLQNVLSVQEKFWKSLKFNKMLPAF</sequence>
<comment type="caution">
    <text evidence="3">The sequence shown here is derived from an EMBL/GenBank/DDBJ whole genome shotgun (WGS) entry which is preliminary data.</text>
</comment>
<feature type="domain" description="Histone deacetylase" evidence="2">
    <location>
        <begin position="489"/>
        <end position="591"/>
    </location>
</feature>
<accession>A0A9Q0MR85</accession>
<reference evidence="3" key="1">
    <citation type="submission" date="2022-07" db="EMBL/GenBank/DDBJ databases">
        <authorList>
            <person name="Trinca V."/>
            <person name="Uliana J.V.C."/>
            <person name="Torres T.T."/>
            <person name="Ward R.J."/>
            <person name="Monesi N."/>
        </authorList>
    </citation>
    <scope>NUCLEOTIDE SEQUENCE</scope>
    <source>
        <strain evidence="3">HSMRA1968</strain>
        <tissue evidence="3">Whole embryos</tissue>
    </source>
</reference>
<dbReference type="Gene3D" id="3.40.800.20">
    <property type="entry name" value="Histone deacetylase domain"/>
    <property type="match status" value="6"/>
</dbReference>
<dbReference type="InterPro" id="IPR023801">
    <property type="entry name" value="His_deacetylse_dom"/>
</dbReference>
<dbReference type="PANTHER" id="PTHR10625:SF38">
    <property type="entry name" value="HISTONE DEACETYLASE 6, ISOFORM G"/>
    <property type="match status" value="1"/>
</dbReference>
<name>A0A9Q0MR85_9DIPT</name>
<evidence type="ECO:0000259" key="2">
    <source>
        <dbReference type="Pfam" id="PF00850"/>
    </source>
</evidence>
<feature type="domain" description="Histone deacetylase" evidence="2">
    <location>
        <begin position="875"/>
        <end position="948"/>
    </location>
</feature>
<comment type="catalytic activity">
    <reaction evidence="1">
        <text>N(6)-acetyl-L-lysyl-[histone] + H2O = L-lysyl-[histone] + acetate</text>
        <dbReference type="Rhea" id="RHEA:58196"/>
        <dbReference type="Rhea" id="RHEA-COMP:9845"/>
        <dbReference type="Rhea" id="RHEA-COMP:11338"/>
        <dbReference type="ChEBI" id="CHEBI:15377"/>
        <dbReference type="ChEBI" id="CHEBI:29969"/>
        <dbReference type="ChEBI" id="CHEBI:30089"/>
        <dbReference type="ChEBI" id="CHEBI:61930"/>
        <dbReference type="EC" id="3.5.1.98"/>
    </reaction>
</comment>
<dbReference type="GO" id="GO:0040029">
    <property type="term" value="P:epigenetic regulation of gene expression"/>
    <property type="evidence" value="ECO:0007669"/>
    <property type="project" value="TreeGrafter"/>
</dbReference>
<feature type="domain" description="Histone deacetylase" evidence="2">
    <location>
        <begin position="13"/>
        <end position="137"/>
    </location>
</feature>
<dbReference type="Pfam" id="PF00850">
    <property type="entry name" value="Hist_deacetyl"/>
    <property type="match status" value="3"/>
</dbReference>
<evidence type="ECO:0000256" key="1">
    <source>
        <dbReference type="ARBA" id="ARBA00048287"/>
    </source>
</evidence>
<dbReference type="GO" id="GO:0000118">
    <property type="term" value="C:histone deacetylase complex"/>
    <property type="evidence" value="ECO:0007669"/>
    <property type="project" value="TreeGrafter"/>
</dbReference>
<dbReference type="PANTHER" id="PTHR10625">
    <property type="entry name" value="HISTONE DEACETYLASE HDAC1-RELATED"/>
    <property type="match status" value="1"/>
</dbReference>
<dbReference type="OrthoDB" id="424012at2759"/>
<evidence type="ECO:0000313" key="3">
    <source>
        <dbReference type="EMBL" id="KAJ6636527.1"/>
    </source>
</evidence>